<evidence type="ECO:0000256" key="5">
    <source>
        <dbReference type="ARBA" id="ARBA00022801"/>
    </source>
</evidence>
<dbReference type="InterPro" id="IPR001460">
    <property type="entry name" value="PCN-bd_Tpept"/>
</dbReference>
<dbReference type="Gene3D" id="3.40.710.10">
    <property type="entry name" value="DD-peptidase/beta-lactamase superfamily"/>
    <property type="match status" value="1"/>
</dbReference>
<dbReference type="Pfam" id="PF00905">
    <property type="entry name" value="Transpeptidase"/>
    <property type="match status" value="1"/>
</dbReference>
<dbReference type="InterPro" id="IPR001264">
    <property type="entry name" value="Glyco_trans_51"/>
</dbReference>
<feature type="region of interest" description="Disordered" evidence="9">
    <location>
        <begin position="805"/>
        <end position="840"/>
    </location>
</feature>
<evidence type="ECO:0000256" key="1">
    <source>
        <dbReference type="ARBA" id="ARBA00022645"/>
    </source>
</evidence>
<dbReference type="SMART" id="SM00740">
    <property type="entry name" value="PASTA"/>
    <property type="match status" value="1"/>
</dbReference>
<keyword evidence="6" id="KW-0511">Multifunctional enzyme</keyword>
<keyword evidence="13" id="KW-1185">Reference proteome</keyword>
<dbReference type="CDD" id="cd06577">
    <property type="entry name" value="PASTA_pknB"/>
    <property type="match status" value="1"/>
</dbReference>
<gene>
    <name evidence="12" type="ORF">KV397_14160</name>
</gene>
<keyword evidence="2" id="KW-0645">Protease</keyword>
<keyword evidence="1" id="KW-0121">Carboxypeptidase</keyword>
<dbReference type="InterPro" id="IPR012338">
    <property type="entry name" value="Beta-lactam/transpept-like"/>
</dbReference>
<dbReference type="InterPro" id="IPR036950">
    <property type="entry name" value="PBP_transglycosylase"/>
</dbReference>
<evidence type="ECO:0000313" key="13">
    <source>
        <dbReference type="Proteomes" id="UP000830631"/>
    </source>
</evidence>
<dbReference type="PROSITE" id="PS51178">
    <property type="entry name" value="PASTA"/>
    <property type="match status" value="1"/>
</dbReference>
<reference evidence="12 13" key="1">
    <citation type="submission" date="2021-06" db="EMBL/GenBank/DDBJ databases">
        <title>Genome-based taxonomic framework of Microbacterium strains isolated from marine environment, the description of four new species and reclassification of four preexisting species.</title>
        <authorList>
            <person name="Lee S.D."/>
            <person name="Kim S.-M."/>
            <person name="Byeon Y.-S."/>
            <person name="Yang H.L."/>
            <person name="Kim I.S."/>
        </authorList>
    </citation>
    <scope>NUCLEOTIDE SEQUENCE [LARGE SCALE GENOMIC DNA]</scope>
    <source>
        <strain evidence="12 13">KSW4-10</strain>
    </source>
</reference>
<organism evidence="12 13">
    <name type="scientific">Microbacterium aurugineum</name>
    <dbReference type="NCBI Taxonomy" id="2851642"/>
    <lineage>
        <taxon>Bacteria</taxon>
        <taxon>Bacillati</taxon>
        <taxon>Actinomycetota</taxon>
        <taxon>Actinomycetes</taxon>
        <taxon>Micrococcales</taxon>
        <taxon>Microbacteriaceae</taxon>
        <taxon>Microbacterium</taxon>
    </lineage>
</organism>
<keyword evidence="10" id="KW-0812">Transmembrane</keyword>
<evidence type="ECO:0000313" key="12">
    <source>
        <dbReference type="EMBL" id="UPL18818.1"/>
    </source>
</evidence>
<comment type="catalytic activity">
    <reaction evidence="8">
        <text>[GlcNAc-(1-&gt;4)-Mur2Ac(oyl-L-Ala-gamma-D-Glu-L-Lys-D-Ala-D-Ala)](n)-di-trans,octa-cis-undecaprenyl diphosphate + beta-D-GlcNAc-(1-&gt;4)-Mur2Ac(oyl-L-Ala-gamma-D-Glu-L-Lys-D-Ala-D-Ala)-di-trans,octa-cis-undecaprenyl diphosphate = [GlcNAc-(1-&gt;4)-Mur2Ac(oyl-L-Ala-gamma-D-Glu-L-Lys-D-Ala-D-Ala)](n+1)-di-trans,octa-cis-undecaprenyl diphosphate + di-trans,octa-cis-undecaprenyl diphosphate + H(+)</text>
        <dbReference type="Rhea" id="RHEA:23708"/>
        <dbReference type="Rhea" id="RHEA-COMP:9602"/>
        <dbReference type="Rhea" id="RHEA-COMP:9603"/>
        <dbReference type="ChEBI" id="CHEBI:15378"/>
        <dbReference type="ChEBI" id="CHEBI:58405"/>
        <dbReference type="ChEBI" id="CHEBI:60033"/>
        <dbReference type="ChEBI" id="CHEBI:78435"/>
        <dbReference type="EC" id="2.4.99.28"/>
    </reaction>
</comment>
<protein>
    <submittedName>
        <fullName evidence="12">Penicillin-binding protein</fullName>
    </submittedName>
</protein>
<evidence type="ECO:0000256" key="4">
    <source>
        <dbReference type="ARBA" id="ARBA00022679"/>
    </source>
</evidence>
<keyword evidence="10" id="KW-0472">Membrane</keyword>
<evidence type="ECO:0000256" key="3">
    <source>
        <dbReference type="ARBA" id="ARBA00022676"/>
    </source>
</evidence>
<evidence type="ECO:0000256" key="9">
    <source>
        <dbReference type="SAM" id="MobiDB-lite"/>
    </source>
</evidence>
<dbReference type="EMBL" id="CP078078">
    <property type="protein sequence ID" value="UPL18818.1"/>
    <property type="molecule type" value="Genomic_DNA"/>
</dbReference>
<evidence type="ECO:0000256" key="2">
    <source>
        <dbReference type="ARBA" id="ARBA00022670"/>
    </source>
</evidence>
<evidence type="ECO:0000256" key="10">
    <source>
        <dbReference type="SAM" id="Phobius"/>
    </source>
</evidence>
<dbReference type="Pfam" id="PF03793">
    <property type="entry name" value="PASTA"/>
    <property type="match status" value="1"/>
</dbReference>
<keyword evidence="5" id="KW-0378">Hydrolase</keyword>
<dbReference type="SUPFAM" id="SSF56601">
    <property type="entry name" value="beta-lactamase/transpeptidase-like"/>
    <property type="match status" value="1"/>
</dbReference>
<feature type="transmembrane region" description="Helical" evidence="10">
    <location>
        <begin position="23"/>
        <end position="49"/>
    </location>
</feature>
<dbReference type="Pfam" id="PF00912">
    <property type="entry name" value="Transgly"/>
    <property type="match status" value="1"/>
</dbReference>
<dbReference type="InterPro" id="IPR050396">
    <property type="entry name" value="Glycosyltr_51/Transpeptidase"/>
</dbReference>
<dbReference type="Gene3D" id="3.30.10.20">
    <property type="match status" value="1"/>
</dbReference>
<comment type="catalytic activity">
    <reaction evidence="7">
        <text>Preferential cleavage: (Ac)2-L-Lys-D-Ala-|-D-Ala. Also transpeptidation of peptidyl-alanyl moieties that are N-acyl substituents of D-alanine.</text>
        <dbReference type="EC" id="3.4.16.4"/>
    </reaction>
</comment>
<dbReference type="PANTHER" id="PTHR32282:SF33">
    <property type="entry name" value="PEPTIDOGLYCAN GLYCOSYLTRANSFERASE"/>
    <property type="match status" value="1"/>
</dbReference>
<name>A0ABY4J5D1_9MICO</name>
<proteinExistence type="predicted"/>
<dbReference type="Proteomes" id="UP000830631">
    <property type="component" value="Chromosome"/>
</dbReference>
<evidence type="ECO:0000256" key="6">
    <source>
        <dbReference type="ARBA" id="ARBA00023268"/>
    </source>
</evidence>
<dbReference type="InterPro" id="IPR005543">
    <property type="entry name" value="PASTA_dom"/>
</dbReference>
<dbReference type="PANTHER" id="PTHR32282">
    <property type="entry name" value="BINDING PROTEIN TRANSPEPTIDASE, PUTATIVE-RELATED"/>
    <property type="match status" value="1"/>
</dbReference>
<keyword evidence="10" id="KW-1133">Transmembrane helix</keyword>
<dbReference type="Gene3D" id="1.10.3810.10">
    <property type="entry name" value="Biosynthetic peptidoglycan transglycosylase-like"/>
    <property type="match status" value="1"/>
</dbReference>
<evidence type="ECO:0000259" key="11">
    <source>
        <dbReference type="PROSITE" id="PS51178"/>
    </source>
</evidence>
<feature type="domain" description="PASTA" evidence="11">
    <location>
        <begin position="770"/>
        <end position="836"/>
    </location>
</feature>
<evidence type="ECO:0000256" key="8">
    <source>
        <dbReference type="ARBA" id="ARBA00049902"/>
    </source>
</evidence>
<dbReference type="SUPFAM" id="SSF53955">
    <property type="entry name" value="Lysozyme-like"/>
    <property type="match status" value="1"/>
</dbReference>
<sequence>MSHSFPDLTRAESTTRDLSHPSVGAALGGLAGLIVMSMVAGILVVLPFVPGLVLVGQAGNAALDLFEELPAHLTIEQSMLPTTVYARDADSGDEKVLTRFYEQNRMPVTYEQISPTMIDAILSSEDPRYFTHSGIDLIGTTRAILGNVKGGQTQGGSSITQQYVKNVLVQRCELEATAPEATEDDSETLQECWRKVTSAEGSDGYIRKLQEMRYAIALEKRYSKVEILERYLNIANFGGTIYGIEAAARYYFNTSASAVSVGQAAVLAGVVQNPNSYRIDRPEGAIATASGERVNKAPDGAVDDVSPGTLAALEELRGDGAITEEQYVHAADGYSETKGRQLYVLSRMHEDRKIADAQYTEAVLDPVRPAVTPPTSGCAGTGDAAYFCQYVIASIRSDPRFGDTAVARETRLRQGGLQIHTTVDASLQESVAEAMRRHVPASAEGLDLGGAVVNVEVGTGRVLAIAQNTNFTEDESHAEDPSYSALVYAGDPARGGSAGFNAGSTFKLFTLLAWLEAGRSVNERVDGRVRAIPRVKNSCDGDWVNHSDVVIRNWGNQPGYVGTPAEFTSRSLNSGYLAMAEQLDLCDISRVASRLGVKDLAGGDLTMNTLFSVLGSANVSPLAMANAYATVASGGMFCPTTAIERVVGPNGEEIIPPPAACTRVLEAGVAATAASVLQDVMNGGTGSRANPWDGTPIIGKTGSHEVQQTWMMESSTQVATGAWVGNATGLDDMTRRFGERRYALARDVQRAANSLFGGGRFAEADARLTKRFEAEVPDVVGMPVEEAAARLEALGFTVHLDGAVPEPESADDKVSFQEPAGGLLERGGTVTLRPGDAPDS</sequence>
<keyword evidence="3" id="KW-0328">Glycosyltransferase</keyword>
<keyword evidence="4" id="KW-0808">Transferase</keyword>
<accession>A0ABY4J5D1</accession>
<dbReference type="InterPro" id="IPR023346">
    <property type="entry name" value="Lysozyme-like_dom_sf"/>
</dbReference>
<evidence type="ECO:0000256" key="7">
    <source>
        <dbReference type="ARBA" id="ARBA00034000"/>
    </source>
</evidence>